<dbReference type="Pfam" id="PF02770">
    <property type="entry name" value="Acyl-CoA_dh_M"/>
    <property type="match status" value="1"/>
</dbReference>
<evidence type="ECO:0000256" key="2">
    <source>
        <dbReference type="ARBA" id="ARBA00009347"/>
    </source>
</evidence>
<dbReference type="EMBL" id="CP032520">
    <property type="protein sequence ID" value="QEZ48959.1"/>
    <property type="molecule type" value="Genomic_DNA"/>
</dbReference>
<dbReference type="Proteomes" id="UP000325743">
    <property type="component" value="Plasmid unnamed1"/>
</dbReference>
<dbReference type="AlphaFoldDB" id="A0A5P3VW81"/>
<keyword evidence="4" id="KW-0274">FAD</keyword>
<keyword evidence="3" id="KW-0285">Flavoprotein</keyword>
<evidence type="ECO:0000259" key="6">
    <source>
        <dbReference type="Pfam" id="PF00441"/>
    </source>
</evidence>
<evidence type="ECO:0000256" key="4">
    <source>
        <dbReference type="ARBA" id="ARBA00022827"/>
    </source>
</evidence>
<dbReference type="FunFam" id="2.40.110.10:FF:000011">
    <property type="entry name" value="Acyl-CoA dehydrogenase FadE34"/>
    <property type="match status" value="1"/>
</dbReference>
<keyword evidence="9" id="KW-0614">Plasmid</keyword>
<evidence type="ECO:0000313" key="10">
    <source>
        <dbReference type="Proteomes" id="UP000325743"/>
    </source>
</evidence>
<dbReference type="Gene3D" id="1.10.540.10">
    <property type="entry name" value="Acyl-CoA dehydrogenase/oxidase, N-terminal domain"/>
    <property type="match status" value="1"/>
</dbReference>
<proteinExistence type="inferred from homology"/>
<protein>
    <submittedName>
        <fullName evidence="9">Acyl-CoA dehydrogenase</fullName>
    </submittedName>
</protein>
<comment type="cofactor">
    <cofactor evidence="1">
        <name>FAD</name>
        <dbReference type="ChEBI" id="CHEBI:57692"/>
    </cofactor>
</comment>
<dbReference type="InterPro" id="IPR036250">
    <property type="entry name" value="AcylCo_DH-like_C"/>
</dbReference>
<evidence type="ECO:0000256" key="1">
    <source>
        <dbReference type="ARBA" id="ARBA00001974"/>
    </source>
</evidence>
<reference evidence="9 10" key="1">
    <citation type="submission" date="2018-09" db="EMBL/GenBank/DDBJ databases">
        <title>Complete genome sequence of Cupriavidus oxalaticus T2, a bacterium capable of phenol tolerance and degradation.</title>
        <authorList>
            <person name="Yan J."/>
        </authorList>
    </citation>
    <scope>NUCLEOTIDE SEQUENCE [LARGE SCALE GENOMIC DNA]</scope>
    <source>
        <strain evidence="9 10">T2</strain>
        <plasmid evidence="9 10">unnamed1</plasmid>
    </source>
</reference>
<dbReference type="GO" id="GO:0016627">
    <property type="term" value="F:oxidoreductase activity, acting on the CH-CH group of donors"/>
    <property type="evidence" value="ECO:0007669"/>
    <property type="project" value="InterPro"/>
</dbReference>
<evidence type="ECO:0000259" key="7">
    <source>
        <dbReference type="Pfam" id="PF02770"/>
    </source>
</evidence>
<dbReference type="Gene3D" id="2.40.110.10">
    <property type="entry name" value="Butyryl-CoA Dehydrogenase, subunit A, domain 2"/>
    <property type="match status" value="1"/>
</dbReference>
<gene>
    <name evidence="9" type="ORF">D2917_32380</name>
</gene>
<dbReference type="InterPro" id="IPR009100">
    <property type="entry name" value="AcylCoA_DH/oxidase_NM_dom_sf"/>
</dbReference>
<evidence type="ECO:0000256" key="3">
    <source>
        <dbReference type="ARBA" id="ARBA00022630"/>
    </source>
</evidence>
<keyword evidence="5" id="KW-0560">Oxidoreductase</keyword>
<dbReference type="Gene3D" id="1.20.140.10">
    <property type="entry name" value="Butyryl-CoA Dehydrogenase, subunit A, domain 3"/>
    <property type="match status" value="1"/>
</dbReference>
<dbReference type="GO" id="GO:0050660">
    <property type="term" value="F:flavin adenine dinucleotide binding"/>
    <property type="evidence" value="ECO:0007669"/>
    <property type="project" value="InterPro"/>
</dbReference>
<dbReference type="InterPro" id="IPR046373">
    <property type="entry name" value="Acyl-CoA_Oxase/DH_mid-dom_sf"/>
</dbReference>
<dbReference type="SUPFAM" id="SSF56645">
    <property type="entry name" value="Acyl-CoA dehydrogenase NM domain-like"/>
    <property type="match status" value="1"/>
</dbReference>
<dbReference type="InterPro" id="IPR009075">
    <property type="entry name" value="AcylCo_DH/oxidase_C"/>
</dbReference>
<dbReference type="PANTHER" id="PTHR43292:SF4">
    <property type="entry name" value="ACYL-COA DEHYDROGENASE FADE34"/>
    <property type="match status" value="1"/>
</dbReference>
<dbReference type="InterPro" id="IPR006091">
    <property type="entry name" value="Acyl-CoA_Oxase/DH_mid-dom"/>
</dbReference>
<organism evidence="9 10">
    <name type="scientific">Cupriavidus oxalaticus</name>
    <dbReference type="NCBI Taxonomy" id="96344"/>
    <lineage>
        <taxon>Bacteria</taxon>
        <taxon>Pseudomonadati</taxon>
        <taxon>Pseudomonadota</taxon>
        <taxon>Betaproteobacteria</taxon>
        <taxon>Burkholderiales</taxon>
        <taxon>Burkholderiaceae</taxon>
        <taxon>Cupriavidus</taxon>
    </lineage>
</organism>
<dbReference type="SUPFAM" id="SSF47203">
    <property type="entry name" value="Acyl-CoA dehydrogenase C-terminal domain-like"/>
    <property type="match status" value="1"/>
</dbReference>
<evidence type="ECO:0000259" key="8">
    <source>
        <dbReference type="Pfam" id="PF02771"/>
    </source>
</evidence>
<sequence>MPRRSVLVCRHADRSIISLPTGATLNPVFSALSLAAIPLEDEALRAPVRAFLQDYLGDMPPEVRARSWMGFDADFSRALAKQGWIGLTLPKAYGGAGRSSFARFVLLEELLACGAPVTAHWIADRQSAPLLLRFGSEAQRQLLVPRIVRGEAFVCIGMSEPDTGSDLASVRTRAVPNDKGWLLNGRKIWTTNAHRSHYMVALVRTSGAPEDRHKGLSQVLIDLSLPGITVRPIADIAGDSHFCEVLFEDVQLPPDALIGEEGDGWKQVNAELAFERSGPERIYSSIVLAEQWLEALRAAPTKPPAAVAIAGRMAGRLAVLRAMSLAVASKLNQGERPELEAALVKDLGTEFEQRVPQWIAEGIDAMDAPASHALMRTLAYVMQLNPSYSLRGGTRQILRGIIARGLGLR</sequence>
<dbReference type="PANTHER" id="PTHR43292">
    <property type="entry name" value="ACYL-COA DEHYDROGENASE"/>
    <property type="match status" value="1"/>
</dbReference>
<feature type="domain" description="Acyl-CoA dehydrogenase/oxidase N-terminal" evidence="8">
    <location>
        <begin position="40"/>
        <end position="151"/>
    </location>
</feature>
<dbReference type="Pfam" id="PF02771">
    <property type="entry name" value="Acyl-CoA_dh_N"/>
    <property type="match status" value="1"/>
</dbReference>
<dbReference type="InterPro" id="IPR037069">
    <property type="entry name" value="AcylCoA_DH/ox_N_sf"/>
</dbReference>
<geneLocation type="plasmid" evidence="9">
    <name>unnamed1</name>
</geneLocation>
<dbReference type="Pfam" id="PF00441">
    <property type="entry name" value="Acyl-CoA_dh_1"/>
    <property type="match status" value="1"/>
</dbReference>
<name>A0A5P3VW81_9BURK</name>
<dbReference type="InterPro" id="IPR052161">
    <property type="entry name" value="Mycobact_Acyl-CoA_DH"/>
</dbReference>
<comment type="similarity">
    <text evidence="2">Belongs to the acyl-CoA dehydrogenase family.</text>
</comment>
<accession>A0A5P3VW81</accession>
<evidence type="ECO:0000256" key="5">
    <source>
        <dbReference type="ARBA" id="ARBA00023002"/>
    </source>
</evidence>
<dbReference type="InterPro" id="IPR013786">
    <property type="entry name" value="AcylCoA_DH/ox_N"/>
</dbReference>
<feature type="domain" description="Acyl-CoA dehydrogenase/oxidase C-terminal" evidence="6">
    <location>
        <begin position="310"/>
        <end position="406"/>
    </location>
</feature>
<dbReference type="GO" id="GO:0005886">
    <property type="term" value="C:plasma membrane"/>
    <property type="evidence" value="ECO:0007669"/>
    <property type="project" value="TreeGrafter"/>
</dbReference>
<evidence type="ECO:0000313" key="9">
    <source>
        <dbReference type="EMBL" id="QEZ48959.1"/>
    </source>
</evidence>
<feature type="domain" description="Acyl-CoA oxidase/dehydrogenase middle" evidence="7">
    <location>
        <begin position="155"/>
        <end position="250"/>
    </location>
</feature>